<evidence type="ECO:0000256" key="5">
    <source>
        <dbReference type="ARBA" id="ARBA00022692"/>
    </source>
</evidence>
<dbReference type="GO" id="GO:0016036">
    <property type="term" value="P:cellular response to phosphate starvation"/>
    <property type="evidence" value="ECO:0007669"/>
    <property type="project" value="InterPro"/>
</dbReference>
<feature type="transmembrane region" description="Helical" evidence="8">
    <location>
        <begin position="56"/>
        <end position="74"/>
    </location>
</feature>
<dbReference type="InterPro" id="IPR020948">
    <property type="entry name" value="P_starv_induced_PsiE-like"/>
</dbReference>
<evidence type="ECO:0000256" key="6">
    <source>
        <dbReference type="ARBA" id="ARBA00022989"/>
    </source>
</evidence>
<gene>
    <name evidence="9" type="ORF">Thini_2720</name>
</gene>
<evidence type="ECO:0000256" key="8">
    <source>
        <dbReference type="SAM" id="Phobius"/>
    </source>
</evidence>
<protein>
    <recommendedName>
        <fullName evidence="3">Protein PsiE</fullName>
    </recommendedName>
</protein>
<comment type="similarity">
    <text evidence="2">Belongs to the PsiE family.</text>
</comment>
<name>A0A656HFN0_THINJ</name>
<dbReference type="AlphaFoldDB" id="A0A656HFN0"/>
<dbReference type="Proteomes" id="UP000005317">
    <property type="component" value="Unassembled WGS sequence"/>
</dbReference>
<keyword evidence="10" id="KW-1185">Reference proteome</keyword>
<keyword evidence="5 8" id="KW-0812">Transmembrane</keyword>
<keyword evidence="4" id="KW-1003">Cell membrane</keyword>
<feature type="transmembrane region" description="Helical" evidence="8">
    <location>
        <begin position="81"/>
        <end position="97"/>
    </location>
</feature>
<keyword evidence="7 8" id="KW-0472">Membrane</keyword>
<dbReference type="RefSeq" id="WP_002709166.1">
    <property type="nucleotide sequence ID" value="NZ_JH651384.1"/>
</dbReference>
<dbReference type="GO" id="GO:0005886">
    <property type="term" value="C:plasma membrane"/>
    <property type="evidence" value="ECO:0007669"/>
    <property type="project" value="UniProtKB-SubCell"/>
</dbReference>
<evidence type="ECO:0000313" key="10">
    <source>
        <dbReference type="Proteomes" id="UP000005317"/>
    </source>
</evidence>
<comment type="subcellular location">
    <subcellularLocation>
        <location evidence="1">Cell inner membrane</location>
        <topology evidence="1">Multi-pass membrane protein</topology>
    </subcellularLocation>
</comment>
<dbReference type="EMBL" id="JH651384">
    <property type="protein sequence ID" value="EIJ35257.1"/>
    <property type="molecule type" value="Genomic_DNA"/>
</dbReference>
<organism evidence="9 10">
    <name type="scientific">Thiothrix nivea (strain ATCC 35100 / DSM 5205 / JP2)</name>
    <dbReference type="NCBI Taxonomy" id="870187"/>
    <lineage>
        <taxon>Bacteria</taxon>
        <taxon>Pseudomonadati</taxon>
        <taxon>Pseudomonadota</taxon>
        <taxon>Gammaproteobacteria</taxon>
        <taxon>Thiotrichales</taxon>
        <taxon>Thiotrichaceae</taxon>
        <taxon>Thiothrix</taxon>
    </lineage>
</organism>
<feature type="transmembrane region" description="Helical" evidence="8">
    <location>
        <begin position="21"/>
        <end position="44"/>
    </location>
</feature>
<evidence type="ECO:0000313" key="9">
    <source>
        <dbReference type="EMBL" id="EIJ35257.1"/>
    </source>
</evidence>
<evidence type="ECO:0000256" key="2">
    <source>
        <dbReference type="ARBA" id="ARBA00005632"/>
    </source>
</evidence>
<reference evidence="10" key="1">
    <citation type="journal article" date="2011" name="Stand. Genomic Sci.">
        <title>Genome sequence of the filamentous, gliding Thiothrix nivea neotype strain (JP2(T)).</title>
        <authorList>
            <person name="Lapidus A."/>
            <person name="Nolan M."/>
            <person name="Lucas S."/>
            <person name="Glavina Del Rio T."/>
            <person name="Tice H."/>
            <person name="Cheng J.F."/>
            <person name="Tapia R."/>
            <person name="Han C."/>
            <person name="Goodwin L."/>
            <person name="Pitluck S."/>
            <person name="Liolios K."/>
            <person name="Pagani I."/>
            <person name="Ivanova N."/>
            <person name="Huntemann M."/>
            <person name="Mavromatis K."/>
            <person name="Mikhailova N."/>
            <person name="Pati A."/>
            <person name="Chen A."/>
            <person name="Palaniappan K."/>
            <person name="Land M."/>
            <person name="Brambilla E.M."/>
            <person name="Rohde M."/>
            <person name="Abt B."/>
            <person name="Verbarg S."/>
            <person name="Goker M."/>
            <person name="Bristow J."/>
            <person name="Eisen J.A."/>
            <person name="Markowitz V."/>
            <person name="Hugenholtz P."/>
            <person name="Kyrpides N.C."/>
            <person name="Klenk H.P."/>
            <person name="Woyke T."/>
        </authorList>
    </citation>
    <scope>NUCLEOTIDE SEQUENCE [LARGE SCALE GENOMIC DNA]</scope>
    <source>
        <strain evidence="10">ATCC 35100 / DSM 5205 / JP2</strain>
    </source>
</reference>
<evidence type="ECO:0000256" key="3">
    <source>
        <dbReference type="ARBA" id="ARBA00021903"/>
    </source>
</evidence>
<proteinExistence type="inferred from homology"/>
<feature type="transmembrane region" description="Helical" evidence="8">
    <location>
        <begin position="109"/>
        <end position="127"/>
    </location>
</feature>
<dbReference type="InterPro" id="IPR009315">
    <property type="entry name" value="P_starv_induced_PsiE"/>
</dbReference>
<dbReference type="PANTHER" id="PTHR37819">
    <property type="entry name" value="PROTEIN PSIE"/>
    <property type="match status" value="1"/>
</dbReference>
<sequence>MQRIHDLGHWLGKLGDFAVEAFHILGLFVIGGTIVWTAAHTYLVDIMSKPYATLDDILLLFIYLELGAMVGIFFRTHRLPVIFLLFISMTALTRYLAIDLKDFDNMKIITIVSAILLLSFATLVLRFSEKRFAASDMEGSTRQDVSDHKETMSS</sequence>
<dbReference type="OrthoDB" id="9792470at2"/>
<evidence type="ECO:0000256" key="1">
    <source>
        <dbReference type="ARBA" id="ARBA00004429"/>
    </source>
</evidence>
<keyword evidence="6 8" id="KW-1133">Transmembrane helix</keyword>
<evidence type="ECO:0000256" key="7">
    <source>
        <dbReference type="ARBA" id="ARBA00023136"/>
    </source>
</evidence>
<dbReference type="PANTHER" id="PTHR37819:SF1">
    <property type="entry name" value="PROTEIN PSIE"/>
    <property type="match status" value="1"/>
</dbReference>
<evidence type="ECO:0000256" key="4">
    <source>
        <dbReference type="ARBA" id="ARBA00022475"/>
    </source>
</evidence>
<dbReference type="Pfam" id="PF06146">
    <property type="entry name" value="PsiE"/>
    <property type="match status" value="1"/>
</dbReference>
<accession>A0A656HFN0</accession>